<evidence type="ECO:0000256" key="1">
    <source>
        <dbReference type="SAM" id="Phobius"/>
    </source>
</evidence>
<evidence type="ECO:0000313" key="2">
    <source>
        <dbReference type="EMBL" id="SDX88084.1"/>
    </source>
</evidence>
<accession>A0A1H3FD25</accession>
<name>A0A1H3FD25_9FLAO</name>
<keyword evidence="1" id="KW-0472">Membrane</keyword>
<proteinExistence type="predicted"/>
<protein>
    <submittedName>
        <fullName evidence="2">Uncharacterized protein</fullName>
    </submittedName>
</protein>
<evidence type="ECO:0000313" key="3">
    <source>
        <dbReference type="Proteomes" id="UP000198569"/>
    </source>
</evidence>
<keyword evidence="1" id="KW-1133">Transmembrane helix</keyword>
<dbReference type="AlphaFoldDB" id="A0A1H3FD25"/>
<dbReference type="Proteomes" id="UP000198569">
    <property type="component" value="Unassembled WGS sequence"/>
</dbReference>
<keyword evidence="1" id="KW-0812">Transmembrane</keyword>
<keyword evidence="3" id="KW-1185">Reference proteome</keyword>
<organism evidence="2 3">
    <name type="scientific">Flavobacterium degerlachei</name>
    <dbReference type="NCBI Taxonomy" id="229203"/>
    <lineage>
        <taxon>Bacteria</taxon>
        <taxon>Pseudomonadati</taxon>
        <taxon>Bacteroidota</taxon>
        <taxon>Flavobacteriia</taxon>
        <taxon>Flavobacteriales</taxon>
        <taxon>Flavobacteriaceae</taxon>
        <taxon>Flavobacterium</taxon>
    </lineage>
</organism>
<reference evidence="3" key="1">
    <citation type="submission" date="2016-10" db="EMBL/GenBank/DDBJ databases">
        <authorList>
            <person name="Varghese N."/>
            <person name="Submissions S."/>
        </authorList>
    </citation>
    <scope>NUCLEOTIDE SEQUENCE [LARGE SCALE GENOMIC DNA]</scope>
    <source>
        <strain evidence="3">DSM 15718</strain>
    </source>
</reference>
<dbReference type="STRING" id="229203.SAMN05444338_11741"/>
<dbReference type="EMBL" id="FNMV01000017">
    <property type="protein sequence ID" value="SDX88084.1"/>
    <property type="molecule type" value="Genomic_DNA"/>
</dbReference>
<sequence>MEKISESLPLILMGLCVIVFWFIIRRILKSVSDKINNNDLYKEDILNVLEEIRDELKELNKNNLVK</sequence>
<gene>
    <name evidence="2" type="ORF">SAMN05444338_11741</name>
</gene>
<feature type="transmembrane region" description="Helical" evidence="1">
    <location>
        <begin position="6"/>
        <end position="24"/>
    </location>
</feature>